<evidence type="ECO:0000259" key="1">
    <source>
        <dbReference type="Pfam" id="PF11793"/>
    </source>
</evidence>
<dbReference type="InterPro" id="IPR044037">
    <property type="entry name" value="FANCL_d3"/>
</dbReference>
<evidence type="ECO:0000313" key="5">
    <source>
        <dbReference type="Proteomes" id="UP001154078"/>
    </source>
</evidence>
<dbReference type="OrthoDB" id="10263265at2759"/>
<keyword evidence="5" id="KW-1185">Reference proteome</keyword>
<dbReference type="GO" id="GO:0061630">
    <property type="term" value="F:ubiquitin protein ligase activity"/>
    <property type="evidence" value="ECO:0007669"/>
    <property type="project" value="TreeGrafter"/>
</dbReference>
<dbReference type="Pfam" id="PF11793">
    <property type="entry name" value="FANCL_C"/>
    <property type="match status" value="1"/>
</dbReference>
<dbReference type="InterPro" id="IPR026848">
    <property type="entry name" value="Fancl"/>
</dbReference>
<reference evidence="4" key="1">
    <citation type="submission" date="2021-12" db="EMBL/GenBank/DDBJ databases">
        <authorList>
            <person name="King R."/>
        </authorList>
    </citation>
    <scope>NUCLEOTIDE SEQUENCE</scope>
</reference>
<name>A0A9P0FBS5_BRAAE</name>
<dbReference type="PANTHER" id="PTHR13206:SF0">
    <property type="entry name" value="E3 UBIQUITIN-PROTEIN LIGASE FANCL"/>
    <property type="match status" value="1"/>
</dbReference>
<dbReference type="GO" id="GO:0036297">
    <property type="term" value="P:interstrand cross-link repair"/>
    <property type="evidence" value="ECO:0007669"/>
    <property type="project" value="InterPro"/>
</dbReference>
<dbReference type="SUPFAM" id="SSF57850">
    <property type="entry name" value="RING/U-box"/>
    <property type="match status" value="1"/>
</dbReference>
<dbReference type="EMBL" id="OV121142">
    <property type="protein sequence ID" value="CAH0549334.1"/>
    <property type="molecule type" value="Genomic_DNA"/>
</dbReference>
<dbReference type="InterPro" id="IPR043898">
    <property type="entry name" value="FANCL_d2"/>
</dbReference>
<dbReference type="SMART" id="SM01197">
    <property type="entry name" value="FANCL_C"/>
    <property type="match status" value="1"/>
</dbReference>
<dbReference type="CDD" id="cd23832">
    <property type="entry name" value="DRWD-C_FANCL"/>
    <property type="match status" value="1"/>
</dbReference>
<organism evidence="4 5">
    <name type="scientific">Brassicogethes aeneus</name>
    <name type="common">Rape pollen beetle</name>
    <name type="synonym">Meligethes aeneus</name>
    <dbReference type="NCBI Taxonomy" id="1431903"/>
    <lineage>
        <taxon>Eukaryota</taxon>
        <taxon>Metazoa</taxon>
        <taxon>Ecdysozoa</taxon>
        <taxon>Arthropoda</taxon>
        <taxon>Hexapoda</taxon>
        <taxon>Insecta</taxon>
        <taxon>Pterygota</taxon>
        <taxon>Neoptera</taxon>
        <taxon>Endopterygota</taxon>
        <taxon>Coleoptera</taxon>
        <taxon>Polyphaga</taxon>
        <taxon>Cucujiformia</taxon>
        <taxon>Nitidulidae</taxon>
        <taxon>Meligethinae</taxon>
        <taxon>Brassicogethes</taxon>
    </lineage>
</organism>
<evidence type="ECO:0008006" key="6">
    <source>
        <dbReference type="Google" id="ProtNLM"/>
    </source>
</evidence>
<feature type="domain" description="FANCL C-terminal" evidence="1">
    <location>
        <begin position="305"/>
        <end position="366"/>
    </location>
</feature>
<evidence type="ECO:0000259" key="2">
    <source>
        <dbReference type="Pfam" id="PF18890"/>
    </source>
</evidence>
<gene>
    <name evidence="4" type="ORF">MELIAE_LOCUS2517</name>
</gene>
<proteinExistence type="predicted"/>
<dbReference type="AlphaFoldDB" id="A0A9P0FBS5"/>
<dbReference type="Pfam" id="PF18891">
    <property type="entry name" value="FANCL_d3"/>
    <property type="match status" value="1"/>
</dbReference>
<dbReference type="Gene3D" id="3.30.40.10">
    <property type="entry name" value="Zinc/RING finger domain, C3HC4 (zinc finger)"/>
    <property type="match status" value="1"/>
</dbReference>
<sequence>MTEIDLDLLLNYPLIKKQRTTEGFSYTGVVEVNNVDYKVKLKYRKNKFIFHDLDKLNSIKNELNKEIGEKKDLSELKVLDYFRDYVKSLANNGGILINKSYLYRKVLMEYIEFTKFYLNLTKCQLSDDFMKIFISMQDENKREHSIVISIDDSEVNNIFKLEKYDLPIKPIKNNSNLTVLFDQFLATVEVLKPYFDFMEHLDNTAWILDPVEPKKCHNYRRIYLGENTSVTVRVDAYNIKLRPEILFLGPERIVEIYRDNLNSNLDTWDENGDPYTQLLKILGMENFPEKPADDVESAELLINNTECSICFTFNLNEKNPDIICRNEHCESCYHSQCLYEWLITGNVRRVFSELHGLCPNCEKQIACPIP</sequence>
<evidence type="ECO:0000259" key="3">
    <source>
        <dbReference type="Pfam" id="PF18891"/>
    </source>
</evidence>
<evidence type="ECO:0000313" key="4">
    <source>
        <dbReference type="EMBL" id="CAH0549334.1"/>
    </source>
</evidence>
<dbReference type="Pfam" id="PF18890">
    <property type="entry name" value="FANCL_d2"/>
    <property type="match status" value="1"/>
</dbReference>
<accession>A0A9P0FBS5</accession>
<dbReference type="InterPro" id="IPR043003">
    <property type="entry name" value="FANCL_d3_sf"/>
</dbReference>
<feature type="domain" description="FANCL UBC-like" evidence="2">
    <location>
        <begin position="107"/>
        <end position="190"/>
    </location>
</feature>
<dbReference type="GO" id="GO:0006513">
    <property type="term" value="P:protein monoubiquitination"/>
    <property type="evidence" value="ECO:0007669"/>
    <property type="project" value="TreeGrafter"/>
</dbReference>
<dbReference type="PANTHER" id="PTHR13206">
    <property type="entry name" value="UBIQUITIN LIGASE PROTEIN PHF9 FANCONI ANEMIA GROUP L PROTEIN"/>
    <property type="match status" value="1"/>
</dbReference>
<dbReference type="Gene3D" id="3.10.110.20">
    <property type="entry name" value="RWD domain-like"/>
    <property type="match status" value="1"/>
</dbReference>
<dbReference type="InterPro" id="IPR013083">
    <property type="entry name" value="Znf_RING/FYVE/PHD"/>
</dbReference>
<protein>
    <recommendedName>
        <fullName evidence="6">RING-type domain-containing protein</fullName>
    </recommendedName>
</protein>
<dbReference type="GO" id="GO:0043240">
    <property type="term" value="C:Fanconi anaemia nuclear complex"/>
    <property type="evidence" value="ECO:0007669"/>
    <property type="project" value="InterPro"/>
</dbReference>
<feature type="domain" description="FANCL UBC-like" evidence="3">
    <location>
        <begin position="194"/>
        <end position="289"/>
    </location>
</feature>
<dbReference type="InterPro" id="IPR026850">
    <property type="entry name" value="FANCL_C"/>
</dbReference>
<dbReference type="Proteomes" id="UP001154078">
    <property type="component" value="Chromosome 11"/>
</dbReference>